<dbReference type="InterPro" id="IPR023393">
    <property type="entry name" value="START-like_dom_sf"/>
</dbReference>
<proteinExistence type="predicted"/>
<keyword evidence="3" id="KW-1185">Reference proteome</keyword>
<dbReference type="Proteomes" id="UP000247602">
    <property type="component" value="Unassembled WGS sequence"/>
</dbReference>
<dbReference type="OrthoDB" id="197829at2"/>
<dbReference type="AlphaFoldDB" id="A0A323V4K3"/>
<comment type="caution">
    <text evidence="2">The sequence shown here is derived from an EMBL/GenBank/DDBJ whole genome shotgun (WGS) entry which is preliminary data.</text>
</comment>
<dbReference type="SUPFAM" id="SSF55961">
    <property type="entry name" value="Bet v1-like"/>
    <property type="match status" value="1"/>
</dbReference>
<dbReference type="InterPro" id="IPR019587">
    <property type="entry name" value="Polyketide_cyclase/dehydratase"/>
</dbReference>
<name>A0A323V4K3_9ACTN</name>
<evidence type="ECO:0000313" key="4">
    <source>
        <dbReference type="Proteomes" id="UP000580718"/>
    </source>
</evidence>
<accession>A0A323V4K3</accession>
<dbReference type="Gene3D" id="3.30.530.20">
    <property type="match status" value="1"/>
</dbReference>
<reference evidence="2 3" key="1">
    <citation type="submission" date="2018-06" db="EMBL/GenBank/DDBJ databases">
        <title>Draft genome sequence of Modestobacter versicolor CP153-2.</title>
        <authorList>
            <person name="Gundlapally S.R."/>
        </authorList>
    </citation>
    <scope>NUCLEOTIDE SEQUENCE [LARGE SCALE GENOMIC DNA]</scope>
    <source>
        <strain evidence="2 3">CP153-2</strain>
    </source>
</reference>
<gene>
    <name evidence="2" type="ORF">DMO24_19070</name>
    <name evidence="1" type="ORF">FHX36_001199</name>
</gene>
<dbReference type="EMBL" id="QKNV01000276">
    <property type="protein sequence ID" value="PZA19747.1"/>
    <property type="molecule type" value="Genomic_DNA"/>
</dbReference>
<evidence type="ECO:0000313" key="3">
    <source>
        <dbReference type="Proteomes" id="UP000247602"/>
    </source>
</evidence>
<dbReference type="EMBL" id="JACIBU010000001">
    <property type="protein sequence ID" value="MBB3675464.1"/>
    <property type="molecule type" value="Genomic_DNA"/>
</dbReference>
<dbReference type="Proteomes" id="UP000580718">
    <property type="component" value="Unassembled WGS sequence"/>
</dbReference>
<sequence length="175" mass="19393">MAQVEAEVVVPVEPALAFAVSQTTGEARYRWDPFVREQHFLDGSTRPAKGVRTSTRSRHGLGMVSEYVSFVPPSHVGMRMTSGPWFFAVFAGSWRFTPTADGGTRAVWRYVFRCRPGWLAPLAERIGTRVLGRDIERRIAGFARGCSDPVVLAAARQALDRPADRPGQEPPHRDG</sequence>
<reference evidence="1 4" key="2">
    <citation type="submission" date="2020-08" db="EMBL/GenBank/DDBJ databases">
        <title>Sequencing the genomes of 1000 actinobacteria strains.</title>
        <authorList>
            <person name="Klenk H.-P."/>
        </authorList>
    </citation>
    <scope>NUCLEOTIDE SEQUENCE [LARGE SCALE GENOMIC DNA]</scope>
    <source>
        <strain evidence="1 4">DSM 16678</strain>
    </source>
</reference>
<evidence type="ECO:0000313" key="2">
    <source>
        <dbReference type="EMBL" id="PZA19747.1"/>
    </source>
</evidence>
<dbReference type="RefSeq" id="WP_110553845.1">
    <property type="nucleotide sequence ID" value="NZ_JACIBU010000001.1"/>
</dbReference>
<organism evidence="2 3">
    <name type="scientific">Modestobacter versicolor</name>
    <dbReference type="NCBI Taxonomy" id="429133"/>
    <lineage>
        <taxon>Bacteria</taxon>
        <taxon>Bacillati</taxon>
        <taxon>Actinomycetota</taxon>
        <taxon>Actinomycetes</taxon>
        <taxon>Geodermatophilales</taxon>
        <taxon>Geodermatophilaceae</taxon>
        <taxon>Modestobacter</taxon>
    </lineage>
</organism>
<protein>
    <submittedName>
        <fullName evidence="2">SRPBCC family protein</fullName>
    </submittedName>
</protein>
<evidence type="ECO:0000313" key="1">
    <source>
        <dbReference type="EMBL" id="MBB3675464.1"/>
    </source>
</evidence>
<dbReference type="Pfam" id="PF10604">
    <property type="entry name" value="Polyketide_cyc2"/>
    <property type="match status" value="1"/>
</dbReference>